<organism evidence="2 3">
    <name type="scientific">Acidisoma cellulosilyticum</name>
    <dbReference type="NCBI Taxonomy" id="2802395"/>
    <lineage>
        <taxon>Bacteria</taxon>
        <taxon>Pseudomonadati</taxon>
        <taxon>Pseudomonadota</taxon>
        <taxon>Alphaproteobacteria</taxon>
        <taxon>Acetobacterales</taxon>
        <taxon>Acidocellaceae</taxon>
        <taxon>Acidisoma</taxon>
    </lineage>
</organism>
<feature type="transmembrane region" description="Helical" evidence="1">
    <location>
        <begin position="20"/>
        <end position="41"/>
    </location>
</feature>
<evidence type="ECO:0000313" key="3">
    <source>
        <dbReference type="Proteomes" id="UP000721844"/>
    </source>
</evidence>
<keyword evidence="1" id="KW-1133">Transmembrane helix</keyword>
<reference evidence="2 3" key="1">
    <citation type="journal article" date="2021" name="Microorganisms">
        <title>Acidisoma silvae sp. nov. and Acidisomacellulosilytica sp. nov., Two Acidophilic Bacteria Isolated from Decaying Wood, Hydrolyzing Cellulose and Producing Poly-3-hydroxybutyrate.</title>
        <authorList>
            <person name="Mieszkin S."/>
            <person name="Pouder E."/>
            <person name="Uroz S."/>
            <person name="Simon-Colin C."/>
            <person name="Alain K."/>
        </authorList>
    </citation>
    <scope>NUCLEOTIDE SEQUENCE [LARGE SCALE GENOMIC DNA]</scope>
    <source>
        <strain evidence="2 3">HW T5.17</strain>
    </source>
</reference>
<keyword evidence="1" id="KW-0812">Transmembrane</keyword>
<dbReference type="RefSeq" id="WP_227308388.1">
    <property type="nucleotide sequence ID" value="NZ_JAESVA010000005.1"/>
</dbReference>
<keyword evidence="3" id="KW-1185">Reference proteome</keyword>
<dbReference type="Proteomes" id="UP000721844">
    <property type="component" value="Unassembled WGS sequence"/>
</dbReference>
<name>A0A963Z4P9_9PROT</name>
<evidence type="ECO:0000313" key="2">
    <source>
        <dbReference type="EMBL" id="MCB8881723.1"/>
    </source>
</evidence>
<gene>
    <name evidence="2" type="ORF">ACELLULO517_15855</name>
</gene>
<dbReference type="AlphaFoldDB" id="A0A963Z4P9"/>
<dbReference type="EMBL" id="JAESVA010000005">
    <property type="protein sequence ID" value="MCB8881723.1"/>
    <property type="molecule type" value="Genomic_DNA"/>
</dbReference>
<protein>
    <submittedName>
        <fullName evidence="2">Uncharacterized protein</fullName>
    </submittedName>
</protein>
<evidence type="ECO:0000256" key="1">
    <source>
        <dbReference type="SAM" id="Phobius"/>
    </source>
</evidence>
<sequence length="94" mass="9904">MSGNQTPTPPNADRLTLTRIALAAGLIIQLGTGIWYAALAFSELGDHARRIVALEASQASSNTQIQASLQSISLQLATITQKVADLKSDQGSQK</sequence>
<keyword evidence="1" id="KW-0472">Membrane</keyword>
<accession>A0A963Z4P9</accession>
<comment type="caution">
    <text evidence="2">The sequence shown here is derived from an EMBL/GenBank/DDBJ whole genome shotgun (WGS) entry which is preliminary data.</text>
</comment>
<proteinExistence type="predicted"/>